<evidence type="ECO:0000313" key="3">
    <source>
        <dbReference type="Proteomes" id="UP000004047"/>
    </source>
</evidence>
<proteinExistence type="predicted"/>
<dbReference type="AlphaFoldDB" id="I4IMY7"/>
<dbReference type="Proteomes" id="UP000004047">
    <property type="component" value="Unassembled WGS sequence"/>
</dbReference>
<comment type="caution">
    <text evidence="2">The sequence shown here is derived from an EMBL/GenBank/DDBJ whole genome shotgun (WGS) entry which is preliminary data.</text>
</comment>
<name>I4IMY7_MICAE</name>
<sequence>MSTVRDRGNLKKDTGKKAVLEGNSPEWQVRPSKKGKEERKK</sequence>
<reference evidence="2 3" key="1">
    <citation type="submission" date="2012-04" db="EMBL/GenBank/DDBJ databases">
        <authorList>
            <person name="Genoscope - CEA"/>
        </authorList>
    </citation>
    <scope>NUCLEOTIDE SEQUENCE [LARGE SCALE GENOMIC DNA]</scope>
    <source>
        <strain evidence="2 3">9701</strain>
    </source>
</reference>
<organism evidence="2 3">
    <name type="scientific">Microcystis aeruginosa PCC 9701</name>
    <dbReference type="NCBI Taxonomy" id="721123"/>
    <lineage>
        <taxon>Bacteria</taxon>
        <taxon>Bacillati</taxon>
        <taxon>Cyanobacteriota</taxon>
        <taxon>Cyanophyceae</taxon>
        <taxon>Oscillatoriophycideae</taxon>
        <taxon>Chroococcales</taxon>
        <taxon>Microcystaceae</taxon>
        <taxon>Microcystis</taxon>
    </lineage>
</organism>
<dbReference type="EMBL" id="CAIQ01000090">
    <property type="protein sequence ID" value="CCI35661.1"/>
    <property type="molecule type" value="Genomic_DNA"/>
</dbReference>
<dbReference type="HOGENOM" id="CLU_3345930_0_0_3"/>
<evidence type="ECO:0000256" key="1">
    <source>
        <dbReference type="SAM" id="MobiDB-lite"/>
    </source>
</evidence>
<evidence type="ECO:0000313" key="2">
    <source>
        <dbReference type="EMBL" id="CCI35661.1"/>
    </source>
</evidence>
<gene>
    <name evidence="2" type="ORF">MICAK_180021</name>
</gene>
<protein>
    <submittedName>
        <fullName evidence="2">Uncharacterized protein</fullName>
    </submittedName>
</protein>
<feature type="region of interest" description="Disordered" evidence="1">
    <location>
        <begin position="1"/>
        <end position="41"/>
    </location>
</feature>
<accession>I4IMY7</accession>
<feature type="compositionally biased region" description="Basic and acidic residues" evidence="1">
    <location>
        <begin position="1"/>
        <end position="19"/>
    </location>
</feature>